<name>D6XTB5_BACIE</name>
<dbReference type="KEGG" id="bse:Bsel_1539"/>
<dbReference type="EMBL" id="CP001791">
    <property type="protein sequence ID" value="ADH99051.1"/>
    <property type="molecule type" value="Genomic_DNA"/>
</dbReference>
<dbReference type="Pfam" id="PF03816">
    <property type="entry name" value="LytR_cpsA_psr"/>
    <property type="match status" value="1"/>
</dbReference>
<keyword evidence="9" id="KW-0804">Transcription</keyword>
<evidence type="ECO:0000256" key="2">
    <source>
        <dbReference type="ARBA" id="ARBA00006068"/>
    </source>
</evidence>
<evidence type="ECO:0000256" key="8">
    <source>
        <dbReference type="ARBA" id="ARBA00023136"/>
    </source>
</evidence>
<evidence type="ECO:0000256" key="5">
    <source>
        <dbReference type="ARBA" id="ARBA00022968"/>
    </source>
</evidence>
<dbReference type="InterPro" id="IPR050922">
    <property type="entry name" value="LytR/CpsA/Psr_CW_biosynth"/>
</dbReference>
<keyword evidence="8" id="KW-0472">Membrane</keyword>
<dbReference type="InterPro" id="IPR004474">
    <property type="entry name" value="LytR_CpsA_psr"/>
</dbReference>
<evidence type="ECO:0000256" key="1">
    <source>
        <dbReference type="ARBA" id="ARBA00004401"/>
    </source>
</evidence>
<dbReference type="Gene3D" id="3.40.630.190">
    <property type="entry name" value="LCP protein"/>
    <property type="match status" value="1"/>
</dbReference>
<keyword evidence="14" id="KW-1185">Reference proteome</keyword>
<dbReference type="NCBIfam" id="TIGR00350">
    <property type="entry name" value="lytR_cpsA_psr"/>
    <property type="match status" value="1"/>
</dbReference>
<evidence type="ECO:0000256" key="7">
    <source>
        <dbReference type="ARBA" id="ARBA00023015"/>
    </source>
</evidence>
<evidence type="ECO:0000256" key="9">
    <source>
        <dbReference type="ARBA" id="ARBA00023163"/>
    </source>
</evidence>
<accession>D6XTB5</accession>
<dbReference type="GO" id="GO:0005886">
    <property type="term" value="C:plasma membrane"/>
    <property type="evidence" value="ECO:0007669"/>
    <property type="project" value="UniProtKB-SubCell"/>
</dbReference>
<comment type="similarity">
    <text evidence="2">Belongs to the LytR/CpsA/Psr (LCP) family.</text>
</comment>
<keyword evidence="3" id="KW-1003">Cell membrane</keyword>
<keyword evidence="5" id="KW-0735">Signal-anchor</keyword>
<dbReference type="GO" id="GO:0071555">
    <property type="term" value="P:cell wall organization"/>
    <property type="evidence" value="ECO:0007669"/>
    <property type="project" value="UniProtKB-KW"/>
</dbReference>
<feature type="domain" description="Cell envelope-related transcriptional attenuator" evidence="12">
    <location>
        <begin position="90"/>
        <end position="238"/>
    </location>
</feature>
<evidence type="ECO:0000256" key="11">
    <source>
        <dbReference type="ARBA" id="ARBA00040752"/>
    </source>
</evidence>
<evidence type="ECO:0000313" key="13">
    <source>
        <dbReference type="EMBL" id="ADH99051.1"/>
    </source>
</evidence>
<evidence type="ECO:0000313" key="14">
    <source>
        <dbReference type="Proteomes" id="UP000000271"/>
    </source>
</evidence>
<dbReference type="PANTHER" id="PTHR33392:SF8">
    <property type="entry name" value="REGULATORY PROTEIN MSRR"/>
    <property type="match status" value="1"/>
</dbReference>
<proteinExistence type="inferred from homology"/>
<dbReference type="OrthoDB" id="9782542at2"/>
<keyword evidence="4" id="KW-0812">Transmembrane</keyword>
<sequence>MESKPKFSIKIKVMFLVLLLFTLGGVALAAWVTDEYDRARNETIQEIKESGGTIDREEEIEFNVNEPEDDSLNQLNILLVGVDDDDGTARTDTIMIGRYAPDEEEVKLVSIMRDTYVDIPGRGYNKINAAFAFGGLDLLRETIEKNFDLEIQHYAQVNFDSFRRVVDTVAPDGIEIDIENRMYYAEQATDFEIDFQPGTHIMDGSDALKYVRFRNDSDNDFGRVQRQQELLSILQSEILSLSGVTRIPSVLGSVEPYIQTNISNSEMISYGRDFFLNAPDEIETLTIPVENGFSHEYYSHAGAVLELDMEKNAEALQKFLKGESSQVSVREESVGGDANERNLN</sequence>
<protein>
    <recommendedName>
        <fullName evidence="11">Regulatory protein MsrR</fullName>
    </recommendedName>
</protein>
<evidence type="ECO:0000256" key="4">
    <source>
        <dbReference type="ARBA" id="ARBA00022692"/>
    </source>
</evidence>
<dbReference type="Proteomes" id="UP000000271">
    <property type="component" value="Chromosome"/>
</dbReference>
<dbReference type="RefSeq" id="WP_013172475.1">
    <property type="nucleotide sequence ID" value="NC_014219.1"/>
</dbReference>
<dbReference type="STRING" id="439292.Bsel_1539"/>
<comment type="subcellular location">
    <subcellularLocation>
        <location evidence="1">Cell membrane</location>
        <topology evidence="1">Single-pass type II membrane protein</topology>
    </subcellularLocation>
</comment>
<dbReference type="AlphaFoldDB" id="D6XTB5"/>
<reference evidence="13" key="1">
    <citation type="submission" date="2009-10" db="EMBL/GenBank/DDBJ databases">
        <title>Complete sequence of Bacillus selenitireducens MLS10.</title>
        <authorList>
            <consortium name="US DOE Joint Genome Institute"/>
            <person name="Lucas S."/>
            <person name="Copeland A."/>
            <person name="Lapidus A."/>
            <person name="Glavina del Rio T."/>
            <person name="Dalin E."/>
            <person name="Tice H."/>
            <person name="Bruce D."/>
            <person name="Goodwin L."/>
            <person name="Pitluck S."/>
            <person name="Sims D."/>
            <person name="Brettin T."/>
            <person name="Detter J.C."/>
            <person name="Han C."/>
            <person name="Larimer F."/>
            <person name="Land M."/>
            <person name="Hauser L."/>
            <person name="Kyrpides N."/>
            <person name="Ovchinnikova G."/>
            <person name="Stolz J."/>
        </authorList>
    </citation>
    <scope>NUCLEOTIDE SEQUENCE [LARGE SCALE GENOMIC DNA]</scope>
    <source>
        <strain evidence="13">MLS10</strain>
    </source>
</reference>
<dbReference type="HOGENOM" id="CLU_016455_1_0_9"/>
<comment type="function">
    <text evidence="10">Involved in SarA attenuation. Affects resistance to oxacillin and teicoplanin, as well as the synthesis of virulence factors.</text>
</comment>
<keyword evidence="7" id="KW-0805">Transcription regulation</keyword>
<evidence type="ECO:0000256" key="10">
    <source>
        <dbReference type="ARBA" id="ARBA00037178"/>
    </source>
</evidence>
<keyword evidence="6" id="KW-1133">Transmembrane helix</keyword>
<organism evidence="13 14">
    <name type="scientific">Bacillus selenitireducens (strain ATCC 700615 / DSM 15326 / MLS10)</name>
    <dbReference type="NCBI Taxonomy" id="439292"/>
    <lineage>
        <taxon>Bacteria</taxon>
        <taxon>Bacillati</taxon>
        <taxon>Bacillota</taxon>
        <taxon>Bacilli</taxon>
        <taxon>Bacillales</taxon>
        <taxon>Bacillaceae</taxon>
        <taxon>Salisediminibacterium</taxon>
    </lineage>
</organism>
<evidence type="ECO:0000259" key="12">
    <source>
        <dbReference type="Pfam" id="PF03816"/>
    </source>
</evidence>
<gene>
    <name evidence="13" type="ordered locus">Bsel_1539</name>
</gene>
<evidence type="ECO:0000256" key="3">
    <source>
        <dbReference type="ARBA" id="ARBA00022475"/>
    </source>
</evidence>
<evidence type="ECO:0000256" key="6">
    <source>
        <dbReference type="ARBA" id="ARBA00022989"/>
    </source>
</evidence>
<dbReference type="eggNOG" id="COG1316">
    <property type="taxonomic scope" value="Bacteria"/>
</dbReference>
<dbReference type="PANTHER" id="PTHR33392">
    <property type="entry name" value="POLYISOPRENYL-TEICHOIC ACID--PEPTIDOGLYCAN TEICHOIC ACID TRANSFERASE TAGU"/>
    <property type="match status" value="1"/>
</dbReference>